<keyword evidence="2" id="KW-1185">Reference proteome</keyword>
<reference evidence="1 2" key="1">
    <citation type="submission" date="2015-09" db="EMBL/GenBank/DDBJ databases">
        <title>Genome sequencing project for genomic taxonomy and phylogenomics of Bacillus-like bacteria.</title>
        <authorList>
            <person name="Liu B."/>
            <person name="Wang J."/>
            <person name="Zhu Y."/>
            <person name="Liu G."/>
            <person name="Chen Q."/>
            <person name="Chen Z."/>
            <person name="Lan J."/>
            <person name="Che J."/>
            <person name="Ge C."/>
            <person name="Shi H."/>
            <person name="Pan Z."/>
            <person name="Liu X."/>
        </authorList>
    </citation>
    <scope>NUCLEOTIDE SEQUENCE [LARGE SCALE GENOMIC DNA]</scope>
    <source>
        <strain evidence="1 2">FJAT-18043</strain>
    </source>
</reference>
<evidence type="ECO:0000313" key="1">
    <source>
        <dbReference type="EMBL" id="KQL17701.1"/>
    </source>
</evidence>
<protein>
    <recommendedName>
        <fullName evidence="3">DUF4871 domain-containing protein</fullName>
    </recommendedName>
</protein>
<dbReference type="EMBL" id="LJIX01000006">
    <property type="protein sequence ID" value="KQL17701.1"/>
    <property type="molecule type" value="Genomic_DNA"/>
</dbReference>
<dbReference type="PROSITE" id="PS51257">
    <property type="entry name" value="PROKAR_LIPOPROTEIN"/>
    <property type="match status" value="1"/>
</dbReference>
<sequence length="179" mass="20331">MKRSLFIGAITLGLLIGCSNEGSKDIEENEQDTIASSEKSTEELKTWNVTTQNSIQIKNENVDLLGEIGDYVLRSDVFRIETEGLYTWYLWTQDQNKEDLIGKKVSIKGISEKNKGEEMHLSDGEIQELSEDEILSLPDSDRMVKFEAKITPLREGRWKLKTYLENNLLGTTVISVQAK</sequence>
<dbReference type="AlphaFoldDB" id="A0A0Q3T2L0"/>
<evidence type="ECO:0000313" key="2">
    <source>
        <dbReference type="Proteomes" id="UP000050996"/>
    </source>
</evidence>
<proteinExistence type="predicted"/>
<gene>
    <name evidence="1" type="ORF">AN957_03125</name>
</gene>
<evidence type="ECO:0008006" key="3">
    <source>
        <dbReference type="Google" id="ProtNLM"/>
    </source>
</evidence>
<dbReference type="RefSeq" id="WP_053478096.1">
    <property type="nucleotide sequence ID" value="NZ_LJIX01000006.1"/>
</dbReference>
<organism evidence="1 2">
    <name type="scientific">Cytobacillus solani</name>
    <dbReference type="NCBI Taxonomy" id="1637975"/>
    <lineage>
        <taxon>Bacteria</taxon>
        <taxon>Bacillati</taxon>
        <taxon>Bacillota</taxon>
        <taxon>Bacilli</taxon>
        <taxon>Bacillales</taxon>
        <taxon>Bacillaceae</taxon>
        <taxon>Cytobacillus</taxon>
    </lineage>
</organism>
<comment type="caution">
    <text evidence="1">The sequence shown here is derived from an EMBL/GenBank/DDBJ whole genome shotgun (WGS) entry which is preliminary data.</text>
</comment>
<dbReference type="PATRIC" id="fig|1637975.4.peg.289"/>
<dbReference type="Proteomes" id="UP000050996">
    <property type="component" value="Unassembled WGS sequence"/>
</dbReference>
<accession>A0A0Q3T2L0</accession>
<name>A0A0Q3T2L0_9BACI</name>
<dbReference type="Gene3D" id="2.60.40.3830">
    <property type="match status" value="1"/>
</dbReference>